<reference evidence="2 3" key="1">
    <citation type="submission" date="2019-11" db="EMBL/GenBank/DDBJ databases">
        <title>Genome sequences of 17 halophilic strains isolated from different environments.</title>
        <authorList>
            <person name="Furrow R.E."/>
        </authorList>
    </citation>
    <scope>NUCLEOTIDE SEQUENCE [LARGE SCALE GENOMIC DNA]</scope>
    <source>
        <strain evidence="2 3">22506_14_FS</strain>
    </source>
</reference>
<protein>
    <submittedName>
        <fullName evidence="2">TOMM leader peptide-binding protein</fullName>
    </submittedName>
</protein>
<dbReference type="PROSITE" id="PS51664">
    <property type="entry name" value="YCAO"/>
    <property type="match status" value="1"/>
</dbReference>
<accession>A0A845F0V0</accession>
<dbReference type="PANTHER" id="PTHR37809">
    <property type="entry name" value="RIBOSOMAL PROTEIN S12 METHYLTHIOTRANSFERASE ACCESSORY FACTOR YCAO"/>
    <property type="match status" value="1"/>
</dbReference>
<dbReference type="AlphaFoldDB" id="A0A845F0V0"/>
<dbReference type="InterPro" id="IPR027624">
    <property type="entry name" value="TOMM_cyclo_SagD"/>
</dbReference>
<dbReference type="InterPro" id="IPR003776">
    <property type="entry name" value="YcaO-like_dom"/>
</dbReference>
<sequence length="638" mass="72003">MSASITLVGNGLLRDCVVEQLNPHHLTLLPDLAGTIPEETSLLLVIHDCWNPSIHKQAEEVARELGINWLRAFLSFGEGVIGPLVRPSMAGCSQCADTRKMMAATDREDLWKIQQVLTQRDNTIEDQWISQTGLLQMAQLIKNEVLGSAQLEGAIHLLNLASLECSRHRILPDAYCSVCSSLPEDTDEVMTLKPSIKVSGYRTRSMNDLRNVLSRNYLDPRTGLLNRMMIDFETTYADAIVNLPLFNGNEGSAGRTNSYAMSQMTAILEGLERSCGIDPKGKRTVVHDSYRNLDRALNPLQLGVHSEEQYAEHGYPFTPFHPDRKMNWVWGYSLIENEPILVPERLAYYSMGCGDGFVFETSNGCAIGGSLEEAIFYGMMEVLERDSFLITWYAQLQLPQIDPYSSNDEELHLMIDRMQQITGYDLYLYNATMEHGIPCILTITKNRTSDTDRLNLMCAAGAHLDPVRAVKSAIFESVGMITPLNKEFKKKKNDFLAMYHDSSLVKKMDDHGMLYGLPEAEERLHFLLNQNRPLQTFQEAFQPSKHHDDLTDDLNSLLHTFRQLNLDIIVVDQTTPEIKRNGLHCAKVIIPGMLPMTFGHHLRRVTGLSRALAVPKELGFVDRDLTVEELNPFPHPFP</sequence>
<evidence type="ECO:0000313" key="2">
    <source>
        <dbReference type="EMBL" id="MYL64409.1"/>
    </source>
</evidence>
<dbReference type="Gene3D" id="3.30.1330.230">
    <property type="match status" value="1"/>
</dbReference>
<proteinExistence type="predicted"/>
<dbReference type="InterPro" id="IPR022291">
    <property type="entry name" value="Bacteriocin_synth_cyclodeHase"/>
</dbReference>
<organism evidence="2 3">
    <name type="scientific">Guptibacillus hwajinpoensis</name>
    <dbReference type="NCBI Taxonomy" id="208199"/>
    <lineage>
        <taxon>Bacteria</taxon>
        <taxon>Bacillati</taxon>
        <taxon>Bacillota</taxon>
        <taxon>Bacilli</taxon>
        <taxon>Bacillales</taxon>
        <taxon>Guptibacillaceae</taxon>
        <taxon>Guptibacillus</taxon>
    </lineage>
</organism>
<dbReference type="EMBL" id="WMEY01000004">
    <property type="protein sequence ID" value="MYL64409.1"/>
    <property type="molecule type" value="Genomic_DNA"/>
</dbReference>
<dbReference type="PANTHER" id="PTHR37809:SF1">
    <property type="entry name" value="RIBOSOMAL PROTEIN S12 METHYLTHIOTRANSFERASE ACCESSORY FACTOR YCAO"/>
    <property type="match status" value="1"/>
</dbReference>
<dbReference type="Proteomes" id="UP000447833">
    <property type="component" value="Unassembled WGS sequence"/>
</dbReference>
<name>A0A845F0V0_9BACL</name>
<evidence type="ECO:0000259" key="1">
    <source>
        <dbReference type="PROSITE" id="PS51664"/>
    </source>
</evidence>
<dbReference type="Gene3D" id="3.30.160.660">
    <property type="match status" value="1"/>
</dbReference>
<feature type="domain" description="YcaO" evidence="1">
    <location>
        <begin position="254"/>
        <end position="638"/>
    </location>
</feature>
<comment type="caution">
    <text evidence="2">The sequence shown here is derived from an EMBL/GenBank/DDBJ whole genome shotgun (WGS) entry which is preliminary data.</text>
</comment>
<dbReference type="Pfam" id="PF02624">
    <property type="entry name" value="YcaO"/>
    <property type="match status" value="1"/>
</dbReference>
<dbReference type="Gene3D" id="3.40.50.720">
    <property type="entry name" value="NAD(P)-binding Rossmann-like Domain"/>
    <property type="match status" value="1"/>
</dbReference>
<dbReference type="NCBIfam" id="TIGR03882">
    <property type="entry name" value="cyclo_dehyd_2"/>
    <property type="match status" value="1"/>
</dbReference>
<gene>
    <name evidence="2" type="ORF">GLW07_13715</name>
</gene>
<dbReference type="NCBIfam" id="TIGR03604">
    <property type="entry name" value="TOMM_cyclo_SagD"/>
    <property type="match status" value="1"/>
</dbReference>
<dbReference type="Gene3D" id="3.30.40.250">
    <property type="match status" value="1"/>
</dbReference>
<dbReference type="RefSeq" id="WP_160919864.1">
    <property type="nucleotide sequence ID" value="NZ_WMEY01000004.1"/>
</dbReference>
<evidence type="ECO:0000313" key="3">
    <source>
        <dbReference type="Proteomes" id="UP000447833"/>
    </source>
</evidence>